<reference evidence="9" key="2">
    <citation type="journal article" date="2018" name="Environ. Sci. Technol.">
        <title>The Toxicogenome of Hyalella azteca: A Model for Sediment Ecotoxicology and Evolutionary Toxicology.</title>
        <authorList>
            <person name="Poynton H.C."/>
            <person name="Hasenbein S."/>
            <person name="Benoit J.B."/>
            <person name="Sepulveda M.S."/>
            <person name="Poelchau M.F."/>
            <person name="Hughes D.S.T."/>
            <person name="Murali S.C."/>
            <person name="Chen S."/>
            <person name="Glastad K.M."/>
            <person name="Goodisman M.A.D."/>
            <person name="Werren J.H."/>
            <person name="Vineis J.H."/>
            <person name="Bowen J.L."/>
            <person name="Friedrich M."/>
            <person name="Jones J."/>
            <person name="Robertson H.M."/>
            <person name="Feyereisen R."/>
            <person name="Mechler-Hickson A."/>
            <person name="Mathers N."/>
            <person name="Lee C.E."/>
            <person name="Colbourne J.K."/>
            <person name="Biales A."/>
            <person name="Johnston J.S."/>
            <person name="Wellborn G.A."/>
            <person name="Rosendale A.J."/>
            <person name="Cridge A.G."/>
            <person name="Munoz-Torres M.C."/>
            <person name="Bain P.A."/>
            <person name="Manny A.R."/>
            <person name="Major K.M."/>
            <person name="Lambert F.N."/>
            <person name="Vulpe C.D."/>
            <person name="Tuck P."/>
            <person name="Blalock B.J."/>
            <person name="Lin Y.Y."/>
            <person name="Smith M.E."/>
            <person name="Ochoa-Acuna H."/>
            <person name="Chen M.M."/>
            <person name="Childers C.P."/>
            <person name="Qu J."/>
            <person name="Dugan S."/>
            <person name="Lee S.L."/>
            <person name="Chao H."/>
            <person name="Dinh H."/>
            <person name="Han Y."/>
            <person name="Doddapaneni H."/>
            <person name="Worley K.C."/>
            <person name="Muzny D.M."/>
            <person name="Gibbs R.A."/>
            <person name="Richards S."/>
        </authorList>
    </citation>
    <scope>NUCLEOTIDE SEQUENCE</scope>
    <source>
        <strain evidence="9">HAZT.00-mixed</strain>
        <tissue evidence="9">Whole organism</tissue>
    </source>
</reference>
<dbReference type="GO" id="GO:0008170">
    <property type="term" value="F:N-methyltransferase activity"/>
    <property type="evidence" value="ECO:0007669"/>
    <property type="project" value="UniProtKB-ARBA"/>
</dbReference>
<feature type="compositionally biased region" description="Low complexity" evidence="6">
    <location>
        <begin position="693"/>
        <end position="711"/>
    </location>
</feature>
<feature type="compositionally biased region" description="Basic residues" evidence="6">
    <location>
        <begin position="1090"/>
        <end position="1101"/>
    </location>
</feature>
<keyword evidence="3" id="KW-0862">Zinc</keyword>
<name>A0A6A0HBH2_HYAAZ</name>
<dbReference type="GO" id="GO:0008276">
    <property type="term" value="F:protein methyltransferase activity"/>
    <property type="evidence" value="ECO:0007669"/>
    <property type="project" value="UniProtKB-ARBA"/>
</dbReference>
<sequence length="1268" mass="136199">MTVTVSSQAGTRAPYHYTKMVHHMPGNGPTRQYQTVVQHIPVTSSVLISSSGAGTVLHQAKPLLQQQHLKLQQSAVVAHGRTSNAGTSFVNQRVLVASSCEGSDSGFPKCYVGTHLVSNKGAVAPMMTSVVVNNNSGISGTKMNKPSTQSSSTETPVNLGSENCTVKSPLAVVLQDHNYMAPLPPPNSQETNKLSTKVWSSGSQGGVVVSGVTSTVVHSFSPPGVVMSASPHLPSVVHSPSRTYSLHRSKTSSSLIPTSSNPLNRTVSSNTYSRVISNKPASPARPTKAIAYSLSRQQQQQQQRFNTITQQQQLHYGSPLKTVSKTAVQHRTIGVLHTSEPKTANGSSYIASISSPVGGQRYTYRRSISTVSTTPLSSAIVGGSPLPVIGTSSTTSPNTGEETETAPEGEGDEMEHDDSITRCVCDFTHDDGYMIQCDRCQVWQHVVCMGLSKDNIPEVYLCEACHPRPVDRQKAHGIQLRKRDLLTKLPHPGSSSDSDDNCRRAKNKTGKTSASNMDVIRPKIAKKKKPKLLDKIQKKIPPKRRRKSSSSATNAVTDAPSVGLSPVLIAPAPATSSCQNQLTYADVVRGWVEGYEAAITNHYSPELRARVHAARINGISPHLRASVQGAVLGHRCRVAENSQPNCLEFEKKILVAGCAVTSGTALLEYQGKYLLWSQWCSNNGNNTNSKCHSGNVASNTNNNNNNNNNNNSGGGGIDRFLPFTLRYTLLQEGLSVAVDARTYGNEARFARRSCKPNAQVRHVVERGSLHLYLVATEDIEEGDEILLPMQTCNTTQLDHLPPCPASTHHNICPFLNSSPPTPITPTAVSVQGILKDKDMPEGDLADAVSEIASPDVVSPSRPSTLSPIRSAALSPSRGSKSPAKASAASPSKSPSGVKDDGEEGDESQDEGSLCLDDNNSSLERRTRRSSDGLDCSSRPASSPRKRTPSTETQAKRNSENIPGDAGPSARLRNNSGSSGTGKSPHLGKSSSSCAGKSQKNRSASESEGPNDSVLSAINAEKDGKKLTREEKKILAYMKAFEMLEKQKQRKQEIDKKREEERARHHSSKSGDGGDEDDGDNSSGDETFRLHEKHRKKNKKNSRIGNNRGSSSVQRASMHRRRRAISGPIDQCKSDDRSSVYEPDAGALTPPVARFPKTKKSMMNEWLNECIEDSPFEGSNSGSGMNMMGPLGGAFGVPSHYMRAAPPSRRSSTSSAALSLANNAPGVSAKKRWLRQAISEEPSAPEGCSPCHTPGKKATLTADLIFHAT</sequence>
<feature type="domain" description="PHD-type" evidence="7">
    <location>
        <begin position="420"/>
        <end position="468"/>
    </location>
</feature>
<evidence type="ECO:0000313" key="9">
    <source>
        <dbReference type="EMBL" id="KAA0203123.1"/>
    </source>
</evidence>
<reference evidence="9" key="1">
    <citation type="submission" date="2014-08" db="EMBL/GenBank/DDBJ databases">
        <authorList>
            <person name="Murali S."/>
            <person name="Richards S."/>
            <person name="Bandaranaike D."/>
            <person name="Bellair M."/>
            <person name="Blankenburg K."/>
            <person name="Chao H."/>
            <person name="Dinh H."/>
            <person name="Doddapaneni H."/>
            <person name="Dugan-Rocha S."/>
            <person name="Elkadiri S."/>
            <person name="Gnanaolivu R."/>
            <person name="Hughes D."/>
            <person name="Lee S."/>
            <person name="Li M."/>
            <person name="Ming W."/>
            <person name="Munidasa M."/>
            <person name="Muniz J."/>
            <person name="Nguyen L."/>
            <person name="Osuji N."/>
            <person name="Pu L.-L."/>
            <person name="Puazo M."/>
            <person name="Skinner E."/>
            <person name="Qu C."/>
            <person name="Quiroz J."/>
            <person name="Raj R."/>
            <person name="Weissenberger G."/>
            <person name="Xin Y."/>
            <person name="Zou X."/>
            <person name="Han Y."/>
            <person name="Worley K."/>
            <person name="Muzny D."/>
            <person name="Gibbs R."/>
        </authorList>
    </citation>
    <scope>NUCLEOTIDE SEQUENCE</scope>
    <source>
        <strain evidence="9">HAZT.00-mixed</strain>
        <tissue evidence="9">Whole organism</tissue>
    </source>
</reference>
<dbReference type="AlphaFoldDB" id="A0A6A0HBH2"/>
<feature type="compositionally biased region" description="Acidic residues" evidence="6">
    <location>
        <begin position="900"/>
        <end position="909"/>
    </location>
</feature>
<dbReference type="GO" id="GO:0008270">
    <property type="term" value="F:zinc ion binding"/>
    <property type="evidence" value="ECO:0007669"/>
    <property type="project" value="UniProtKB-KW"/>
</dbReference>
<evidence type="ECO:0000256" key="3">
    <source>
        <dbReference type="ARBA" id="ARBA00022833"/>
    </source>
</evidence>
<comment type="caution">
    <text evidence="9">The sequence shown here is derived from an EMBL/GenBank/DDBJ whole genome shotgun (WGS) entry which is preliminary data.</text>
</comment>
<dbReference type="Pfam" id="PF00856">
    <property type="entry name" value="SET"/>
    <property type="match status" value="1"/>
</dbReference>
<gene>
    <name evidence="9" type="ORF">HAZT_HAZT001823</name>
</gene>
<keyword evidence="4" id="KW-0156">Chromatin regulator</keyword>
<feature type="compositionally biased region" description="Basic and acidic residues" evidence="6">
    <location>
        <begin position="1045"/>
        <end position="1062"/>
    </location>
</feature>
<feature type="compositionally biased region" description="Polar residues" evidence="6">
    <location>
        <begin position="971"/>
        <end position="981"/>
    </location>
</feature>
<dbReference type="CDD" id="cd15550">
    <property type="entry name" value="PHD_MLL5"/>
    <property type="match status" value="1"/>
</dbReference>
<evidence type="ECO:0000259" key="8">
    <source>
        <dbReference type="PROSITE" id="PS50280"/>
    </source>
</evidence>
<evidence type="ECO:0000256" key="4">
    <source>
        <dbReference type="ARBA" id="ARBA00022853"/>
    </source>
</evidence>
<feature type="compositionally biased region" description="Low complexity" evidence="6">
    <location>
        <begin position="1102"/>
        <end position="1111"/>
    </location>
</feature>
<feature type="region of interest" description="Disordered" evidence="6">
    <location>
        <begin position="483"/>
        <end position="557"/>
    </location>
</feature>
<evidence type="ECO:0000256" key="1">
    <source>
        <dbReference type="ARBA" id="ARBA00022723"/>
    </source>
</evidence>
<dbReference type="OrthoDB" id="1928087at2759"/>
<evidence type="ECO:0008006" key="10">
    <source>
        <dbReference type="Google" id="ProtNLM"/>
    </source>
</evidence>
<dbReference type="InterPro" id="IPR013083">
    <property type="entry name" value="Znf_RING/FYVE/PHD"/>
</dbReference>
<feature type="compositionally biased region" description="Basic and acidic residues" evidence="6">
    <location>
        <begin position="1019"/>
        <end position="1029"/>
    </location>
</feature>
<feature type="region of interest" description="Disordered" evidence="6">
    <location>
        <begin position="851"/>
        <end position="1029"/>
    </location>
</feature>
<feature type="region of interest" description="Disordered" evidence="6">
    <location>
        <begin position="1045"/>
        <end position="1144"/>
    </location>
</feature>
<dbReference type="PANTHER" id="PTHR46462:SF3">
    <property type="entry name" value="UPSET, ISOFORM A"/>
    <property type="match status" value="1"/>
</dbReference>
<protein>
    <recommendedName>
        <fullName evidence="10">SET domain-containing protein</fullName>
    </recommendedName>
</protein>
<accession>A0A6A0HBH2</accession>
<dbReference type="SMART" id="SM00317">
    <property type="entry name" value="SET"/>
    <property type="match status" value="1"/>
</dbReference>
<evidence type="ECO:0000256" key="2">
    <source>
        <dbReference type="ARBA" id="ARBA00022771"/>
    </source>
</evidence>
<dbReference type="SMART" id="SM00249">
    <property type="entry name" value="PHD"/>
    <property type="match status" value="1"/>
</dbReference>
<dbReference type="Gene3D" id="2.170.270.10">
    <property type="entry name" value="SET domain"/>
    <property type="match status" value="1"/>
</dbReference>
<dbReference type="SUPFAM" id="SSF82199">
    <property type="entry name" value="SET domain"/>
    <property type="match status" value="1"/>
</dbReference>
<feature type="region of interest" description="Disordered" evidence="6">
    <location>
        <begin position="382"/>
        <end position="415"/>
    </location>
</feature>
<evidence type="ECO:0000256" key="6">
    <source>
        <dbReference type="SAM" id="MobiDB-lite"/>
    </source>
</evidence>
<dbReference type="CDD" id="cd10529">
    <property type="entry name" value="SET_SETD5-like"/>
    <property type="match status" value="1"/>
</dbReference>
<dbReference type="InterPro" id="IPR019787">
    <property type="entry name" value="Znf_PHD-finger"/>
</dbReference>
<evidence type="ECO:0000259" key="7">
    <source>
        <dbReference type="PROSITE" id="PS50016"/>
    </source>
</evidence>
<feature type="domain" description="SET" evidence="8">
    <location>
        <begin position="636"/>
        <end position="790"/>
    </location>
</feature>
<feature type="region of interest" description="Disordered" evidence="6">
    <location>
        <begin position="137"/>
        <end position="162"/>
    </location>
</feature>
<dbReference type="FunFam" id="3.30.40.10:FF:000150">
    <property type="entry name" value="Inactive histone-lysine N-methyltransferase 2E"/>
    <property type="match status" value="1"/>
</dbReference>
<dbReference type="InterPro" id="IPR011011">
    <property type="entry name" value="Znf_FYVE_PHD"/>
</dbReference>
<dbReference type="GO" id="GO:0070210">
    <property type="term" value="C:Rpd3L-Expanded complex"/>
    <property type="evidence" value="ECO:0007669"/>
    <property type="project" value="TreeGrafter"/>
</dbReference>
<feature type="compositionally biased region" description="Acidic residues" evidence="6">
    <location>
        <begin position="401"/>
        <end position="415"/>
    </location>
</feature>
<feature type="compositionally biased region" description="Basic residues" evidence="6">
    <location>
        <begin position="538"/>
        <end position="548"/>
    </location>
</feature>
<dbReference type="EMBL" id="JQDR03002426">
    <property type="protein sequence ID" value="KAA0203123.1"/>
    <property type="molecule type" value="Genomic_DNA"/>
</dbReference>
<dbReference type="GO" id="GO:0006355">
    <property type="term" value="P:regulation of DNA-templated transcription"/>
    <property type="evidence" value="ECO:0007669"/>
    <property type="project" value="TreeGrafter"/>
</dbReference>
<proteinExistence type="predicted"/>
<dbReference type="GO" id="GO:0034967">
    <property type="term" value="C:Set3 complex"/>
    <property type="evidence" value="ECO:0007669"/>
    <property type="project" value="TreeGrafter"/>
</dbReference>
<organism evidence="9">
    <name type="scientific">Hyalella azteca</name>
    <name type="common">Amphipod</name>
    <dbReference type="NCBI Taxonomy" id="294128"/>
    <lineage>
        <taxon>Eukaryota</taxon>
        <taxon>Metazoa</taxon>
        <taxon>Ecdysozoa</taxon>
        <taxon>Arthropoda</taxon>
        <taxon>Crustacea</taxon>
        <taxon>Multicrustacea</taxon>
        <taxon>Malacostraca</taxon>
        <taxon>Eumalacostraca</taxon>
        <taxon>Peracarida</taxon>
        <taxon>Amphipoda</taxon>
        <taxon>Senticaudata</taxon>
        <taxon>Talitrida</taxon>
        <taxon>Talitroidea</taxon>
        <taxon>Hyalellidae</taxon>
        <taxon>Hyalella</taxon>
    </lineage>
</organism>
<feature type="compositionally biased region" description="Low complexity" evidence="6">
    <location>
        <begin position="874"/>
        <end position="895"/>
    </location>
</feature>
<keyword evidence="2 5" id="KW-0863">Zinc-finger</keyword>
<dbReference type="Proteomes" id="UP000711488">
    <property type="component" value="Unassembled WGS sequence"/>
</dbReference>
<dbReference type="InterPro" id="IPR001965">
    <property type="entry name" value="Znf_PHD"/>
</dbReference>
<keyword evidence="1" id="KW-0479">Metal-binding</keyword>
<dbReference type="Pfam" id="PF20826">
    <property type="entry name" value="PHD_5"/>
    <property type="match status" value="1"/>
</dbReference>
<feature type="compositionally biased region" description="Basic and acidic residues" evidence="6">
    <location>
        <begin position="922"/>
        <end position="931"/>
    </location>
</feature>
<dbReference type="InterPro" id="IPR001214">
    <property type="entry name" value="SET_dom"/>
</dbReference>
<dbReference type="InterPro" id="IPR019786">
    <property type="entry name" value="Zinc_finger_PHD-type_CS"/>
</dbReference>
<dbReference type="PROSITE" id="PS50016">
    <property type="entry name" value="ZF_PHD_2"/>
    <property type="match status" value="1"/>
</dbReference>
<feature type="region of interest" description="Disordered" evidence="6">
    <location>
        <begin position="691"/>
        <end position="713"/>
    </location>
</feature>
<dbReference type="SUPFAM" id="SSF57903">
    <property type="entry name" value="FYVE/PHD zinc finger"/>
    <property type="match status" value="1"/>
</dbReference>
<evidence type="ECO:0000256" key="5">
    <source>
        <dbReference type="PROSITE-ProRule" id="PRU00146"/>
    </source>
</evidence>
<dbReference type="GO" id="GO:0008757">
    <property type="term" value="F:S-adenosylmethionine-dependent methyltransferase activity"/>
    <property type="evidence" value="ECO:0007669"/>
    <property type="project" value="UniProtKB-ARBA"/>
</dbReference>
<reference evidence="9" key="3">
    <citation type="submission" date="2019-06" db="EMBL/GenBank/DDBJ databases">
        <authorList>
            <person name="Poynton C."/>
            <person name="Hasenbein S."/>
            <person name="Benoit J.B."/>
            <person name="Sepulveda M.S."/>
            <person name="Poelchau M.F."/>
            <person name="Murali S.C."/>
            <person name="Chen S."/>
            <person name="Glastad K.M."/>
            <person name="Werren J.H."/>
            <person name="Vineis J.H."/>
            <person name="Bowen J.L."/>
            <person name="Friedrich M."/>
            <person name="Jones J."/>
            <person name="Robertson H.M."/>
            <person name="Feyereisen R."/>
            <person name="Mechler-Hickson A."/>
            <person name="Mathers N."/>
            <person name="Lee C.E."/>
            <person name="Colbourne J.K."/>
            <person name="Biales A."/>
            <person name="Johnston J.S."/>
            <person name="Wellborn G.A."/>
            <person name="Rosendale A.J."/>
            <person name="Cridge A.G."/>
            <person name="Munoz-Torres M.C."/>
            <person name="Bain P.A."/>
            <person name="Manny A.R."/>
            <person name="Major K.M."/>
            <person name="Lambert F.N."/>
            <person name="Vulpe C.D."/>
            <person name="Tuck P."/>
            <person name="Blalock B.J."/>
            <person name="Lin Y.-Y."/>
            <person name="Smith M.E."/>
            <person name="Ochoa-Acuna H."/>
            <person name="Chen M.-J.M."/>
            <person name="Childers C.P."/>
            <person name="Qu J."/>
            <person name="Dugan S."/>
            <person name="Lee S.L."/>
            <person name="Chao H."/>
            <person name="Dinh H."/>
            <person name="Han Y."/>
            <person name="Doddapaneni H."/>
            <person name="Worley K.C."/>
            <person name="Muzny D.M."/>
            <person name="Gibbs R.A."/>
            <person name="Richards S."/>
        </authorList>
    </citation>
    <scope>NUCLEOTIDE SEQUENCE</scope>
    <source>
        <strain evidence="9">HAZT.00-mixed</strain>
        <tissue evidence="9">Whole organism</tissue>
    </source>
</reference>
<feature type="compositionally biased region" description="Polar residues" evidence="6">
    <location>
        <begin position="988"/>
        <end position="1015"/>
    </location>
</feature>
<dbReference type="PANTHER" id="PTHR46462">
    <property type="entry name" value="UPSET, ISOFORM A"/>
    <property type="match status" value="1"/>
</dbReference>
<dbReference type="PROSITE" id="PS01359">
    <property type="entry name" value="ZF_PHD_1"/>
    <property type="match status" value="1"/>
</dbReference>
<dbReference type="InterPro" id="IPR046341">
    <property type="entry name" value="SET_dom_sf"/>
</dbReference>
<dbReference type="Gene3D" id="3.30.40.10">
    <property type="entry name" value="Zinc/RING finger domain, C3HC4 (zinc finger)"/>
    <property type="match status" value="1"/>
</dbReference>
<dbReference type="GO" id="GO:0006325">
    <property type="term" value="P:chromatin organization"/>
    <property type="evidence" value="ECO:0007669"/>
    <property type="project" value="UniProtKB-KW"/>
</dbReference>
<dbReference type="PROSITE" id="PS50280">
    <property type="entry name" value="SET"/>
    <property type="match status" value="1"/>
</dbReference>